<accession>B6WVL7</accession>
<sequence length="73" mass="7815">MSSRALAFSAAFRSTAHHPAPKTPTGRPFRDGPSSSSAAPPRPQRRKKPLTLSHQGLACHGGRASTKITHFIQ</sequence>
<name>B6WVL7_9BACT</name>
<dbReference type="EMBL" id="ABXU01000065">
    <property type="protein sequence ID" value="EEB32923.1"/>
    <property type="molecule type" value="Genomic_DNA"/>
</dbReference>
<dbReference type="AlphaFoldDB" id="B6WVL7"/>
<dbReference type="HOGENOM" id="CLU_2698652_0_0_7"/>
<gene>
    <name evidence="2" type="ORF">DESPIG_02135</name>
</gene>
<comment type="caution">
    <text evidence="2">The sequence shown here is derived from an EMBL/GenBank/DDBJ whole genome shotgun (WGS) entry which is preliminary data.</text>
</comment>
<dbReference type="Proteomes" id="UP000003676">
    <property type="component" value="Unassembled WGS sequence"/>
</dbReference>
<reference evidence="2 3" key="2">
    <citation type="submission" date="2008-10" db="EMBL/GenBank/DDBJ databases">
        <authorList>
            <person name="Fulton L."/>
            <person name="Clifton S."/>
            <person name="Fulton B."/>
            <person name="Xu J."/>
            <person name="Minx P."/>
            <person name="Pepin K.H."/>
            <person name="Johnson M."/>
            <person name="Bhonagiri V."/>
            <person name="Nash W.E."/>
            <person name="Mardis E.R."/>
            <person name="Wilson R.K."/>
        </authorList>
    </citation>
    <scope>NUCLEOTIDE SEQUENCE [LARGE SCALE GENOMIC DNA]</scope>
    <source>
        <strain evidence="2 3">ATCC 29098</strain>
    </source>
</reference>
<proteinExistence type="predicted"/>
<feature type="region of interest" description="Disordered" evidence="1">
    <location>
        <begin position="1"/>
        <end position="73"/>
    </location>
</feature>
<feature type="compositionally biased region" description="Low complexity" evidence="1">
    <location>
        <begin position="1"/>
        <end position="14"/>
    </location>
</feature>
<protein>
    <submittedName>
        <fullName evidence="2">Uncharacterized protein</fullName>
    </submittedName>
</protein>
<evidence type="ECO:0000313" key="2">
    <source>
        <dbReference type="EMBL" id="EEB32923.1"/>
    </source>
</evidence>
<organism evidence="2 3">
    <name type="scientific">Desulfovibrio piger ATCC 29098</name>
    <dbReference type="NCBI Taxonomy" id="411464"/>
    <lineage>
        <taxon>Bacteria</taxon>
        <taxon>Pseudomonadati</taxon>
        <taxon>Thermodesulfobacteriota</taxon>
        <taxon>Desulfovibrionia</taxon>
        <taxon>Desulfovibrionales</taxon>
        <taxon>Desulfovibrionaceae</taxon>
        <taxon>Desulfovibrio</taxon>
    </lineage>
</organism>
<evidence type="ECO:0000256" key="1">
    <source>
        <dbReference type="SAM" id="MobiDB-lite"/>
    </source>
</evidence>
<evidence type="ECO:0000313" key="3">
    <source>
        <dbReference type="Proteomes" id="UP000003676"/>
    </source>
</evidence>
<reference evidence="2 3" key="1">
    <citation type="submission" date="2008-10" db="EMBL/GenBank/DDBJ databases">
        <title>Draft genome sequence of Desulvovibrio piger (ATCC 29098).</title>
        <authorList>
            <person name="Sudarsanam P."/>
            <person name="Ley R."/>
            <person name="Guruge J."/>
            <person name="Turnbaugh P.J."/>
            <person name="Mahowald M."/>
            <person name="Liep D."/>
            <person name="Gordon J."/>
        </authorList>
    </citation>
    <scope>NUCLEOTIDE SEQUENCE [LARGE SCALE GENOMIC DNA]</scope>
    <source>
        <strain evidence="2 3">ATCC 29098</strain>
    </source>
</reference>